<evidence type="ECO:0000259" key="2">
    <source>
        <dbReference type="Pfam" id="PF19408"/>
    </source>
</evidence>
<proteinExistence type="predicted"/>
<dbReference type="Gene3D" id="3.40.390.10">
    <property type="entry name" value="Collagenase (Catalytic Domain)"/>
    <property type="match status" value="1"/>
</dbReference>
<keyword evidence="3" id="KW-0645">Protease</keyword>
<feature type="domain" description="PKD-like" evidence="2">
    <location>
        <begin position="498"/>
        <end position="567"/>
    </location>
</feature>
<keyword evidence="3" id="KW-0378">Hydrolase</keyword>
<dbReference type="AlphaFoldDB" id="A0AAE3UBL1"/>
<name>A0AAE3UBL1_9BACT</name>
<protein>
    <submittedName>
        <fullName evidence="3">Zinc-dependent metalloprotease family protein</fullName>
    </submittedName>
</protein>
<dbReference type="Proteomes" id="UP001241110">
    <property type="component" value="Unassembled WGS sequence"/>
</dbReference>
<dbReference type="RefSeq" id="WP_313989062.1">
    <property type="nucleotide sequence ID" value="NZ_JASJOS010000025.1"/>
</dbReference>
<evidence type="ECO:0000313" key="3">
    <source>
        <dbReference type="EMBL" id="MDJ1485897.1"/>
    </source>
</evidence>
<dbReference type="InterPro" id="IPR024079">
    <property type="entry name" value="MetalloPept_cat_dom_sf"/>
</dbReference>
<dbReference type="InterPro" id="IPR026444">
    <property type="entry name" value="Secre_tail"/>
</dbReference>
<dbReference type="Pfam" id="PF19408">
    <property type="entry name" value="PKD_6"/>
    <property type="match status" value="2"/>
</dbReference>
<feature type="domain" description="Secretion system C-terminal sorting" evidence="1">
    <location>
        <begin position="672"/>
        <end position="766"/>
    </location>
</feature>
<reference evidence="3" key="1">
    <citation type="submission" date="2023-05" db="EMBL/GenBank/DDBJ databases">
        <authorList>
            <person name="Zhang X."/>
        </authorList>
    </citation>
    <scope>NUCLEOTIDE SEQUENCE</scope>
    <source>
        <strain evidence="3">YF14B1</strain>
    </source>
</reference>
<evidence type="ECO:0000313" key="4">
    <source>
        <dbReference type="Proteomes" id="UP001241110"/>
    </source>
</evidence>
<dbReference type="SUPFAM" id="SSF55486">
    <property type="entry name" value="Metalloproteases ('zincins'), catalytic domain"/>
    <property type="match status" value="1"/>
</dbReference>
<dbReference type="GO" id="GO:0008237">
    <property type="term" value="F:metallopeptidase activity"/>
    <property type="evidence" value="ECO:0007669"/>
    <property type="project" value="UniProtKB-KW"/>
</dbReference>
<dbReference type="Pfam" id="PF13582">
    <property type="entry name" value="Reprolysin_3"/>
    <property type="match status" value="1"/>
</dbReference>
<dbReference type="Pfam" id="PF18962">
    <property type="entry name" value="Por_Secre_tail"/>
    <property type="match status" value="1"/>
</dbReference>
<sequence>MIKFSTTLLLFLVIVLITVTNDIYAQSLVSLSAPPSNSECGTEPPDTTAFDNQPWVGNNAYLESFLDSIAYPRPAARILDNGIKIWIPVKFWLYRSSSGTGGPTLLQIQQMMDNLNRVYGQDNNTTIQFYQSCEPTYINDNNNLNPDDARARQLARNNQQNGVINIHMVNSLTGGVFGRHISSAQLSFDPYKALFLTPENYTLAATGSLIAPSTVAHEVGHWLGLVHTHQFNDKGKCRREAIDRNRKWAVGGPICFRTKARVGVSFSETNGDALRDTPADHLLDNLSACNYNLTGLTDLYGDSYATPPAGSLPPDGFNLMSAGYWRPCRSRLSRLQIAVMLHYIYRVLPSSYRNNWLNVAGKFDSYEPDNSSELGRAINLGQSQERNFHLNYEGLDAYRTCDVDWAVVQPNVSGNITIRTAAILGRTTCNTRLTLFNLSGSQLAQNDNISTSNLYSTLSYNLTSGQRYLIRIENLSTNTNGYYNLFVSCPGGVDPSTLSIGGPSRFCSSASYSIAGIPANTNVTWSVSPSTIATVQTQGSPNVNLFKTTNTTGTLTATFTNSCNTTTILTKSISTGGYSSSDYPVTGPDQASCGQMVSYQTVNLPDATNYQWVNIPTGATNVSGQGTRYLSFTVPSGTYGMNVGVRVASSCDAGGSVATKFTSVSCSSGFALYPNPTSSELTIEKMSATNNVNTASDGNTTTPQATTEDKTTQLTVKLLNYYNQTVLSGQIIGSRIKLNVSKLPIGIYYLQAQYGNETAVTQQVIITR</sequence>
<dbReference type="InterPro" id="IPR045829">
    <property type="entry name" value="PKD_6"/>
</dbReference>
<comment type="caution">
    <text evidence="3">The sequence shown here is derived from an EMBL/GenBank/DDBJ whole genome shotgun (WGS) entry which is preliminary data.</text>
</comment>
<accession>A0AAE3UBL1</accession>
<dbReference type="Gene3D" id="2.60.120.380">
    <property type="match status" value="1"/>
</dbReference>
<gene>
    <name evidence="3" type="ORF">QNI16_35780</name>
</gene>
<evidence type="ECO:0000259" key="1">
    <source>
        <dbReference type="Pfam" id="PF18962"/>
    </source>
</evidence>
<dbReference type="EMBL" id="JASJOS010000025">
    <property type="protein sequence ID" value="MDJ1485897.1"/>
    <property type="molecule type" value="Genomic_DNA"/>
</dbReference>
<feature type="domain" description="PKD-like" evidence="2">
    <location>
        <begin position="584"/>
        <end position="656"/>
    </location>
</feature>
<organism evidence="3 4">
    <name type="scientific">Xanthocytophaga flava</name>
    <dbReference type="NCBI Taxonomy" id="3048013"/>
    <lineage>
        <taxon>Bacteria</taxon>
        <taxon>Pseudomonadati</taxon>
        <taxon>Bacteroidota</taxon>
        <taxon>Cytophagia</taxon>
        <taxon>Cytophagales</taxon>
        <taxon>Rhodocytophagaceae</taxon>
        <taxon>Xanthocytophaga</taxon>
    </lineage>
</organism>
<keyword evidence="3" id="KW-0482">Metalloprotease</keyword>